<sequence length="206" mass="22403">MPADSRRAEHVADTRDALLEAARALFAERGYTAVGTAEIVTRARVTRGALYHHFRDKADLFRAVMRTVAAELAGRLVEEQTARAEESTAGVWDQLRNGIQTYLGACLDGDFQRIVLVDGPAVLGHAAWDALVEEHGLGLLRDWLRQAVDEGQIDALPVDPLARLLAALIAEASLYIARSTDPATAREETGRTLDRVLLGLRPGVGE</sequence>
<keyword evidence="1" id="KW-0805">Transcription regulation</keyword>
<comment type="caution">
    <text evidence="6">The sequence shown here is derived from an EMBL/GenBank/DDBJ whole genome shotgun (WGS) entry which is preliminary data.</text>
</comment>
<dbReference type="InterPro" id="IPR001647">
    <property type="entry name" value="HTH_TetR"/>
</dbReference>
<dbReference type="SUPFAM" id="SSF48498">
    <property type="entry name" value="Tetracyclin repressor-like, C-terminal domain"/>
    <property type="match status" value="1"/>
</dbReference>
<dbReference type="SUPFAM" id="SSF46689">
    <property type="entry name" value="Homeodomain-like"/>
    <property type="match status" value="1"/>
</dbReference>
<dbReference type="RefSeq" id="WP_114451875.1">
    <property type="nucleotide sequence ID" value="NZ_QPJC01000002.1"/>
</dbReference>
<accession>A0A368VXG9</accession>
<proteinExistence type="predicted"/>
<evidence type="ECO:0000256" key="1">
    <source>
        <dbReference type="ARBA" id="ARBA00023015"/>
    </source>
</evidence>
<reference evidence="6 7" key="1">
    <citation type="submission" date="2018-07" db="EMBL/GenBank/DDBJ databases">
        <title>Genomic Encyclopedia of Type Strains, Phase III (KMG-III): the genomes of soil and plant-associated and newly described type strains.</title>
        <authorList>
            <person name="Whitman W."/>
        </authorList>
    </citation>
    <scope>NUCLEOTIDE SEQUENCE [LARGE SCALE GENOMIC DNA]</scope>
    <source>
        <strain evidence="6 7">CECT 8575</strain>
    </source>
</reference>
<name>A0A368VXG9_9ACTN</name>
<organism evidence="6 7">
    <name type="scientific">Halopolyspora algeriensis</name>
    <dbReference type="NCBI Taxonomy" id="1500506"/>
    <lineage>
        <taxon>Bacteria</taxon>
        <taxon>Bacillati</taxon>
        <taxon>Actinomycetota</taxon>
        <taxon>Actinomycetes</taxon>
        <taxon>Actinomycetes incertae sedis</taxon>
        <taxon>Halopolyspora</taxon>
    </lineage>
</organism>
<dbReference type="GO" id="GO:0003700">
    <property type="term" value="F:DNA-binding transcription factor activity"/>
    <property type="evidence" value="ECO:0007669"/>
    <property type="project" value="TreeGrafter"/>
</dbReference>
<dbReference type="PANTHER" id="PTHR30055">
    <property type="entry name" value="HTH-TYPE TRANSCRIPTIONAL REGULATOR RUTR"/>
    <property type="match status" value="1"/>
</dbReference>
<dbReference type="Pfam" id="PF00440">
    <property type="entry name" value="TetR_N"/>
    <property type="match status" value="1"/>
</dbReference>
<keyword evidence="2 4" id="KW-0238">DNA-binding</keyword>
<feature type="DNA-binding region" description="H-T-H motif" evidence="4">
    <location>
        <begin position="35"/>
        <end position="54"/>
    </location>
</feature>
<dbReference type="Proteomes" id="UP000253495">
    <property type="component" value="Unassembled WGS sequence"/>
</dbReference>
<evidence type="ECO:0000256" key="4">
    <source>
        <dbReference type="PROSITE-ProRule" id="PRU00335"/>
    </source>
</evidence>
<dbReference type="GO" id="GO:0000976">
    <property type="term" value="F:transcription cis-regulatory region binding"/>
    <property type="evidence" value="ECO:0007669"/>
    <property type="project" value="TreeGrafter"/>
</dbReference>
<evidence type="ECO:0000259" key="5">
    <source>
        <dbReference type="PROSITE" id="PS50977"/>
    </source>
</evidence>
<dbReference type="InterPro" id="IPR049484">
    <property type="entry name" value="Rv0078-like_C"/>
</dbReference>
<keyword evidence="3" id="KW-0804">Transcription</keyword>
<evidence type="ECO:0000256" key="2">
    <source>
        <dbReference type="ARBA" id="ARBA00023125"/>
    </source>
</evidence>
<dbReference type="Pfam" id="PF21351">
    <property type="entry name" value="TetR_C_41"/>
    <property type="match status" value="1"/>
</dbReference>
<dbReference type="AlphaFoldDB" id="A0A368VXG9"/>
<dbReference type="PANTHER" id="PTHR30055:SF234">
    <property type="entry name" value="HTH-TYPE TRANSCRIPTIONAL REGULATOR BETI"/>
    <property type="match status" value="1"/>
</dbReference>
<dbReference type="InterPro" id="IPR009057">
    <property type="entry name" value="Homeodomain-like_sf"/>
</dbReference>
<dbReference type="OrthoDB" id="9805134at2"/>
<dbReference type="InterPro" id="IPR036271">
    <property type="entry name" value="Tet_transcr_reg_TetR-rel_C_sf"/>
</dbReference>
<gene>
    <name evidence="6" type="ORF">DFQ14_102352</name>
</gene>
<feature type="domain" description="HTH tetR-type" evidence="5">
    <location>
        <begin position="12"/>
        <end position="72"/>
    </location>
</feature>
<evidence type="ECO:0000313" key="7">
    <source>
        <dbReference type="Proteomes" id="UP000253495"/>
    </source>
</evidence>
<dbReference type="EMBL" id="QPJC01000002">
    <property type="protein sequence ID" value="RCW46050.1"/>
    <property type="molecule type" value="Genomic_DNA"/>
</dbReference>
<evidence type="ECO:0000313" key="6">
    <source>
        <dbReference type="EMBL" id="RCW46050.1"/>
    </source>
</evidence>
<dbReference type="PRINTS" id="PR00455">
    <property type="entry name" value="HTHTETR"/>
</dbReference>
<dbReference type="PROSITE" id="PS50977">
    <property type="entry name" value="HTH_TETR_2"/>
    <property type="match status" value="1"/>
</dbReference>
<evidence type="ECO:0000256" key="3">
    <source>
        <dbReference type="ARBA" id="ARBA00023163"/>
    </source>
</evidence>
<dbReference type="Gene3D" id="1.10.357.10">
    <property type="entry name" value="Tetracycline Repressor, domain 2"/>
    <property type="match status" value="1"/>
</dbReference>
<protein>
    <submittedName>
        <fullName evidence="6">TetR family transcriptional regulator</fullName>
    </submittedName>
</protein>
<dbReference type="InterPro" id="IPR050109">
    <property type="entry name" value="HTH-type_TetR-like_transc_reg"/>
</dbReference>
<keyword evidence="7" id="KW-1185">Reference proteome</keyword>